<reference evidence="2" key="1">
    <citation type="journal article" date="2011" name="Nature">
        <title>Genome sequence and analysis of the tuber crop potato.</title>
        <authorList>
            <consortium name="The Potato Genome Sequencing Consortium"/>
        </authorList>
    </citation>
    <scope>NUCLEOTIDE SEQUENCE [LARGE SCALE GENOMIC DNA]</scope>
    <source>
        <strain evidence="2">cv. DM1-3 516 R44</strain>
    </source>
</reference>
<dbReference type="Proteomes" id="UP000011115">
    <property type="component" value="Unassembled WGS sequence"/>
</dbReference>
<organism evidence="1 2">
    <name type="scientific">Solanum tuberosum</name>
    <name type="common">Potato</name>
    <dbReference type="NCBI Taxonomy" id="4113"/>
    <lineage>
        <taxon>Eukaryota</taxon>
        <taxon>Viridiplantae</taxon>
        <taxon>Streptophyta</taxon>
        <taxon>Embryophyta</taxon>
        <taxon>Tracheophyta</taxon>
        <taxon>Spermatophyta</taxon>
        <taxon>Magnoliopsida</taxon>
        <taxon>eudicotyledons</taxon>
        <taxon>Gunneridae</taxon>
        <taxon>Pentapetalae</taxon>
        <taxon>asterids</taxon>
        <taxon>lamiids</taxon>
        <taxon>Solanales</taxon>
        <taxon>Solanaceae</taxon>
        <taxon>Solanoideae</taxon>
        <taxon>Solaneae</taxon>
        <taxon>Solanum</taxon>
    </lineage>
</organism>
<name>M1DQ29_SOLTU</name>
<dbReference type="HOGENOM" id="CLU_145080_1_0_1"/>
<evidence type="ECO:0000313" key="1">
    <source>
        <dbReference type="EnsemblPlants" id="PGSC0003DMT400092566"/>
    </source>
</evidence>
<accession>M1DQ29</accession>
<keyword evidence="2" id="KW-1185">Reference proteome</keyword>
<evidence type="ECO:0000313" key="2">
    <source>
        <dbReference type="Proteomes" id="UP000011115"/>
    </source>
</evidence>
<dbReference type="Gramene" id="PGSC0003DMT400092566">
    <property type="protein sequence ID" value="PGSC0003DMT400092566"/>
    <property type="gene ID" value="PGSC0003DMG400042137"/>
</dbReference>
<sequence>MRFDNRTARLEVEEKAKGSSGVLETMIGQLITLRVDVYQLRSTDISILWGNVPLLDVPSYMPPTMPNIEPFSSVKPSRIAEVVAIFVEDVVNDDEWDDDDLLEETDDD</sequence>
<proteinExistence type="predicted"/>
<dbReference type="AlphaFoldDB" id="M1DQ29"/>
<dbReference type="InParanoid" id="M1DQ29"/>
<reference evidence="1" key="2">
    <citation type="submission" date="2015-06" db="UniProtKB">
        <authorList>
            <consortium name="EnsemblPlants"/>
        </authorList>
    </citation>
    <scope>IDENTIFICATION</scope>
    <source>
        <strain evidence="1">DM1-3 516 R44</strain>
    </source>
</reference>
<protein>
    <submittedName>
        <fullName evidence="1">Polyprotein protein</fullName>
    </submittedName>
</protein>
<dbReference type="EnsemblPlants" id="PGSC0003DMT400092566">
    <property type="protein sequence ID" value="PGSC0003DMT400092566"/>
    <property type="gene ID" value="PGSC0003DMG400042137"/>
</dbReference>
<dbReference type="PaxDb" id="4113-PGSC0003DMT400092566"/>